<keyword evidence="2" id="KW-1185">Reference proteome</keyword>
<proteinExistence type="predicted"/>
<organism evidence="1 2">
    <name type="scientific">Flavobacterium cupreum</name>
    <dbReference type="NCBI Taxonomy" id="2133766"/>
    <lineage>
        <taxon>Bacteria</taxon>
        <taxon>Pseudomonadati</taxon>
        <taxon>Bacteroidota</taxon>
        <taxon>Flavobacteriia</taxon>
        <taxon>Flavobacteriales</taxon>
        <taxon>Flavobacteriaceae</taxon>
        <taxon>Flavobacterium</taxon>
    </lineage>
</organism>
<dbReference type="AlphaFoldDB" id="A0A434A2X8"/>
<dbReference type="EMBL" id="QWDM01000015">
    <property type="protein sequence ID" value="RUT68674.1"/>
    <property type="molecule type" value="Genomic_DNA"/>
</dbReference>
<accession>A0A434A2X8</accession>
<gene>
    <name evidence="1" type="ORF">D0817_20150</name>
</gene>
<protein>
    <submittedName>
        <fullName evidence="1">Uncharacterized protein</fullName>
    </submittedName>
</protein>
<dbReference type="Proteomes" id="UP000288102">
    <property type="component" value="Unassembled WGS sequence"/>
</dbReference>
<evidence type="ECO:0000313" key="1">
    <source>
        <dbReference type="EMBL" id="RUT68674.1"/>
    </source>
</evidence>
<comment type="caution">
    <text evidence="1">The sequence shown here is derived from an EMBL/GenBank/DDBJ whole genome shotgun (WGS) entry which is preliminary data.</text>
</comment>
<name>A0A434A2X8_9FLAO</name>
<evidence type="ECO:0000313" key="2">
    <source>
        <dbReference type="Proteomes" id="UP000288102"/>
    </source>
</evidence>
<sequence length="104" mass="12654">MITNEVYLKALEIVNAYHEQVRLEALEIRQIEEFKQVRVYRRLDRENEPQPGDFVKCIFKHSASSFTRNKDYEILRVDNQRFQIENDKGVKKWHFLSTQHFKLL</sequence>
<dbReference type="OrthoDB" id="1362213at2"/>
<reference evidence="2" key="1">
    <citation type="journal article" date="2019" name="Syst. Appl. Microbiol.">
        <title>Flavobacterium circumlabens sp. nov. and Flavobacterium cupreum sp. nov., two psychrotrophic species isolated from Antarctic environmental samples.</title>
        <authorList>
            <person name="Kralova S."/>
            <person name="Busse H.-J."/>
            <person name="Svec P."/>
            <person name="Maslanova I."/>
            <person name="Stankova E."/>
            <person name="Bartak M."/>
            <person name="Sedlacek I."/>
        </authorList>
    </citation>
    <scope>NUCLEOTIDE SEQUENCE [LARGE SCALE GENOMIC DNA]</scope>
    <source>
        <strain evidence="2">CCM 8825</strain>
    </source>
</reference>
<dbReference type="RefSeq" id="WP_127340115.1">
    <property type="nucleotide sequence ID" value="NZ_QWDM01000015.1"/>
</dbReference>